<evidence type="ECO:0000313" key="3">
    <source>
        <dbReference type="Proteomes" id="UP000673821"/>
    </source>
</evidence>
<dbReference type="Gene3D" id="3.40.250.10">
    <property type="entry name" value="Rhodanese-like domain"/>
    <property type="match status" value="1"/>
</dbReference>
<dbReference type="SUPFAM" id="SSF52821">
    <property type="entry name" value="Rhodanese/Cell cycle control phosphatase"/>
    <property type="match status" value="1"/>
</dbReference>
<dbReference type="EMBL" id="CAJNBH010000023">
    <property type="protein sequence ID" value="CAE6823192.1"/>
    <property type="molecule type" value="Genomic_DNA"/>
</dbReference>
<protein>
    <recommendedName>
        <fullName evidence="1">Rhodanese domain-containing protein</fullName>
    </recommendedName>
</protein>
<name>A0ABN7MS67_9BURK</name>
<proteinExistence type="predicted"/>
<evidence type="ECO:0000259" key="1">
    <source>
        <dbReference type="PROSITE" id="PS50206"/>
    </source>
</evidence>
<dbReference type="Pfam" id="PF00581">
    <property type="entry name" value="Rhodanese"/>
    <property type="match status" value="1"/>
</dbReference>
<accession>A0ABN7MS67</accession>
<reference evidence="2 3" key="1">
    <citation type="submission" date="2021-02" db="EMBL/GenBank/DDBJ databases">
        <authorList>
            <person name="Vanwijnsberghe S."/>
        </authorList>
    </citation>
    <scope>NUCLEOTIDE SEQUENCE [LARGE SCALE GENOMIC DNA]</scope>
    <source>
        <strain evidence="2 3">R-69776</strain>
    </source>
</reference>
<sequence length="58" mass="6029">MLAPLDANTPVLLYCGGGISASVDALALTLTGRTDICVYDGSLQEWAADFTLPLEVSV</sequence>
<gene>
    <name evidence="2" type="ORF">R69776_06248</name>
</gene>
<dbReference type="PROSITE" id="PS50206">
    <property type="entry name" value="RHODANESE_3"/>
    <property type="match status" value="1"/>
</dbReference>
<evidence type="ECO:0000313" key="2">
    <source>
        <dbReference type="EMBL" id="CAE6823192.1"/>
    </source>
</evidence>
<organism evidence="2 3">
    <name type="scientific">Paraburkholderia nemoris</name>
    <dbReference type="NCBI Taxonomy" id="2793076"/>
    <lineage>
        <taxon>Bacteria</taxon>
        <taxon>Pseudomonadati</taxon>
        <taxon>Pseudomonadota</taxon>
        <taxon>Betaproteobacteria</taxon>
        <taxon>Burkholderiales</taxon>
        <taxon>Burkholderiaceae</taxon>
        <taxon>Paraburkholderia</taxon>
    </lineage>
</organism>
<dbReference type="InterPro" id="IPR036873">
    <property type="entry name" value="Rhodanese-like_dom_sf"/>
</dbReference>
<keyword evidence="3" id="KW-1185">Reference proteome</keyword>
<dbReference type="Proteomes" id="UP000673821">
    <property type="component" value="Unassembled WGS sequence"/>
</dbReference>
<feature type="domain" description="Rhodanese" evidence="1">
    <location>
        <begin position="5"/>
        <end position="55"/>
    </location>
</feature>
<comment type="caution">
    <text evidence="2">The sequence shown here is derived from an EMBL/GenBank/DDBJ whole genome shotgun (WGS) entry which is preliminary data.</text>
</comment>
<dbReference type="RefSeq" id="WP_200660459.1">
    <property type="nucleotide sequence ID" value="NZ_CAJNBH010000023.1"/>
</dbReference>
<dbReference type="InterPro" id="IPR001763">
    <property type="entry name" value="Rhodanese-like_dom"/>
</dbReference>